<comment type="caution">
    <text evidence="1">The sequence shown here is derived from an EMBL/GenBank/DDBJ whole genome shotgun (WGS) entry which is preliminary data.</text>
</comment>
<dbReference type="RefSeq" id="WP_123890748.1">
    <property type="nucleotide sequence ID" value="NZ_RKKU01000024.1"/>
</dbReference>
<accession>A0ABX9XHB1</accession>
<organism evidence="1 2">
    <name type="scientific">Pseudomonas neustonica</name>
    <dbReference type="NCBI Taxonomy" id="2487346"/>
    <lineage>
        <taxon>Bacteria</taxon>
        <taxon>Pseudomonadati</taxon>
        <taxon>Pseudomonadota</taxon>
        <taxon>Gammaproteobacteria</taxon>
        <taxon>Pseudomonadales</taxon>
        <taxon>Pseudomonadaceae</taxon>
        <taxon>Pseudomonas</taxon>
    </lineage>
</organism>
<keyword evidence="2" id="KW-1185">Reference proteome</keyword>
<dbReference type="EMBL" id="RKKU01000024">
    <property type="protein sequence ID" value="ROZ82116.1"/>
    <property type="molecule type" value="Genomic_DNA"/>
</dbReference>
<evidence type="ECO:0000313" key="2">
    <source>
        <dbReference type="Proteomes" id="UP000275199"/>
    </source>
</evidence>
<proteinExistence type="predicted"/>
<protein>
    <recommendedName>
        <fullName evidence="3">DUF3077 domain-containing protein</fullName>
    </recommendedName>
</protein>
<reference evidence="1 2" key="1">
    <citation type="submission" date="2018-11" db="EMBL/GenBank/DDBJ databases">
        <authorList>
            <person name="Jang G.I."/>
            <person name="Hwang C.Y."/>
        </authorList>
    </citation>
    <scope>NUCLEOTIDE SEQUENCE [LARGE SCALE GENOMIC DNA]</scope>
    <source>
        <strain evidence="1 2">SSM26</strain>
    </source>
</reference>
<dbReference type="Proteomes" id="UP000275199">
    <property type="component" value="Unassembled WGS sequence"/>
</dbReference>
<evidence type="ECO:0008006" key="3">
    <source>
        <dbReference type="Google" id="ProtNLM"/>
    </source>
</evidence>
<sequence length="82" mass="9055">MRKAQLRKESLRFIRQALIACREEEYCSNDTAYGRCLGSISMASRVGAISLNELELLLTLAQSAANMAARDRRAKPEASHAA</sequence>
<evidence type="ECO:0000313" key="1">
    <source>
        <dbReference type="EMBL" id="ROZ82116.1"/>
    </source>
</evidence>
<name>A0ABX9XHB1_9PSED</name>
<gene>
    <name evidence="1" type="ORF">EF096_15765</name>
</gene>